<gene>
    <name evidence="2" type="ORF">ACFOY2_06900</name>
</gene>
<dbReference type="Proteomes" id="UP001595851">
    <property type="component" value="Unassembled WGS sequence"/>
</dbReference>
<dbReference type="NCBIfam" id="TIGR00702">
    <property type="entry name" value="YcaO-type kinase domain"/>
    <property type="match status" value="1"/>
</dbReference>
<feature type="domain" description="YcaO" evidence="1">
    <location>
        <begin position="538"/>
        <end position="899"/>
    </location>
</feature>
<dbReference type="PANTHER" id="PTHR37809:SF1">
    <property type="entry name" value="RIBOSOMAL PROTEIN S12 METHYLTHIOTRANSFERASE ACCESSORY FACTOR YCAO"/>
    <property type="match status" value="1"/>
</dbReference>
<dbReference type="RefSeq" id="WP_379527088.1">
    <property type="nucleotide sequence ID" value="NZ_JBHSBI010000003.1"/>
</dbReference>
<dbReference type="PANTHER" id="PTHR37809">
    <property type="entry name" value="RIBOSOMAL PROTEIN S12 METHYLTHIOTRANSFERASE ACCESSORY FACTOR YCAO"/>
    <property type="match status" value="1"/>
</dbReference>
<evidence type="ECO:0000313" key="3">
    <source>
        <dbReference type="Proteomes" id="UP001595851"/>
    </source>
</evidence>
<evidence type="ECO:0000259" key="1">
    <source>
        <dbReference type="PROSITE" id="PS51664"/>
    </source>
</evidence>
<dbReference type="InterPro" id="IPR012924">
    <property type="entry name" value="TfuA_core"/>
</dbReference>
<dbReference type="Pfam" id="PF07812">
    <property type="entry name" value="TfuA"/>
    <property type="match status" value="1"/>
</dbReference>
<reference evidence="3" key="1">
    <citation type="journal article" date="2019" name="Int. J. Syst. Evol. Microbiol.">
        <title>The Global Catalogue of Microorganisms (GCM) 10K type strain sequencing project: providing services to taxonomists for standard genome sequencing and annotation.</title>
        <authorList>
            <consortium name="The Broad Institute Genomics Platform"/>
            <consortium name="The Broad Institute Genome Sequencing Center for Infectious Disease"/>
            <person name="Wu L."/>
            <person name="Ma J."/>
        </authorList>
    </citation>
    <scope>NUCLEOTIDE SEQUENCE [LARGE SCALE GENOMIC DNA]</scope>
    <source>
        <strain evidence="3">TBRC 1276</strain>
    </source>
</reference>
<sequence>MTKDRTAGGRHIVFLGPSIGLDLARRTLPDADFRPPIRRGDLDALPEGAVVGIVDGVFDQSLAISPAEIREAIRRGIVVYGAASMGALRAADVKGVVGVGRIHDMYRTGTIDRDDEVALLFDPDTHLPVTEPLVNVRYAVERLVSSGTLARQAGDELVKAAEKLHYSERTYPNIIRCSALAGASDAGDLVRLLRNFDLKREDAQFLLETLAEVPVRAGAEVASGQDGPALRVRDREDGQAPVMVWESGDRADFPSLVRFLKVTGAFEGHARNALARMAVGGLLPPVEPGAGGLDAQSLLDVTRTQWGWESPEEAHVTMRDLGLGLADAADSLQAETVTARLVQTVARRPAQRFAKALRAELWMNDLALKRETLRLGALTWFAGQGAEAGPPDEAEIEDARRCVTRLRSALQWPYVEAELATLGLSPEDIDSVVTCLALARRAARSLVAAMDGRRAPRPPSERAEGWRDLGLALHSSPKAPGSNRFVLPEPEAVRLADQIADQVGIRRVGLVGELTTLGVHVAQAFGDRSRWSSSFSSGKAETRQGARAGAIMEEAELHAQDAYQPGPPVRTSFAASSRRLPLIDPWTLSLPYDSRYRHDLEIDWVECADLLGGGTVLVPAACLVGERLPNDVYYSPRLGGKVFSSSGLGSGFSLAEAAVHAVAELIERHAQRLAELELDNPGGVGVRRFWFVDEETLPQTPKRIIGKYREGGMRVRVLDMTADIAVPTFYARIFEDPFAGAASTSSDGFACHPDPEAAVTMALLEAAQTKAGFVAGSREDFSLQARSLGRHERPRTGIPASQVFWFGDDRPVRPFDQSVGFVSGDVLEELEWIVDRVEEAGYRHVLVADYTMARIRPAHAVRAIIPGSETTNPLCTGARGRATCIRDLLPRAARENGAW</sequence>
<proteinExistence type="predicted"/>
<dbReference type="InterPro" id="IPR003776">
    <property type="entry name" value="YcaO-like_dom"/>
</dbReference>
<protein>
    <submittedName>
        <fullName evidence="2">YcaO-like family protein</fullName>
    </submittedName>
</protein>
<dbReference type="EMBL" id="JBHSBI010000003">
    <property type="protein sequence ID" value="MFC4006941.1"/>
    <property type="molecule type" value="Genomic_DNA"/>
</dbReference>
<dbReference type="PROSITE" id="PS51664">
    <property type="entry name" value="YCAO"/>
    <property type="match status" value="1"/>
</dbReference>
<dbReference type="Pfam" id="PF02624">
    <property type="entry name" value="YcaO"/>
    <property type="match status" value="1"/>
</dbReference>
<organism evidence="2 3">
    <name type="scientific">Nonomuraea purpurea</name>
    <dbReference type="NCBI Taxonomy" id="1849276"/>
    <lineage>
        <taxon>Bacteria</taxon>
        <taxon>Bacillati</taxon>
        <taxon>Actinomycetota</taxon>
        <taxon>Actinomycetes</taxon>
        <taxon>Streptosporangiales</taxon>
        <taxon>Streptosporangiaceae</taxon>
        <taxon>Nonomuraea</taxon>
    </lineage>
</organism>
<keyword evidence="3" id="KW-1185">Reference proteome</keyword>
<dbReference type="Gene3D" id="3.30.1330.230">
    <property type="match status" value="2"/>
</dbReference>
<name>A0ABV8G313_9ACTN</name>
<accession>A0ABV8G313</accession>
<comment type="caution">
    <text evidence="2">The sequence shown here is derived from an EMBL/GenBank/DDBJ whole genome shotgun (WGS) entry which is preliminary data.</text>
</comment>
<evidence type="ECO:0000313" key="2">
    <source>
        <dbReference type="EMBL" id="MFC4006941.1"/>
    </source>
</evidence>